<dbReference type="AlphaFoldDB" id="A0A9N9EP64"/>
<organism evidence="2 3">
    <name type="scientific">Ambispora leptoticha</name>
    <dbReference type="NCBI Taxonomy" id="144679"/>
    <lineage>
        <taxon>Eukaryota</taxon>
        <taxon>Fungi</taxon>
        <taxon>Fungi incertae sedis</taxon>
        <taxon>Mucoromycota</taxon>
        <taxon>Glomeromycotina</taxon>
        <taxon>Glomeromycetes</taxon>
        <taxon>Archaeosporales</taxon>
        <taxon>Ambisporaceae</taxon>
        <taxon>Ambispora</taxon>
    </lineage>
</organism>
<feature type="compositionally biased region" description="Low complexity" evidence="1">
    <location>
        <begin position="78"/>
        <end position="89"/>
    </location>
</feature>
<evidence type="ECO:0000313" key="2">
    <source>
        <dbReference type="EMBL" id="CAG8687164.1"/>
    </source>
</evidence>
<evidence type="ECO:0000313" key="3">
    <source>
        <dbReference type="Proteomes" id="UP000789508"/>
    </source>
</evidence>
<dbReference type="Proteomes" id="UP000789508">
    <property type="component" value="Unassembled WGS sequence"/>
</dbReference>
<feature type="non-terminal residue" evidence="2">
    <location>
        <position position="321"/>
    </location>
</feature>
<feature type="region of interest" description="Disordered" evidence="1">
    <location>
        <begin position="124"/>
        <end position="144"/>
    </location>
</feature>
<gene>
    <name evidence="2" type="ORF">ALEPTO_LOCUS11080</name>
</gene>
<feature type="region of interest" description="Disordered" evidence="1">
    <location>
        <begin position="29"/>
        <end position="92"/>
    </location>
</feature>
<protein>
    <submittedName>
        <fullName evidence="2">8892_t:CDS:1</fullName>
    </submittedName>
</protein>
<evidence type="ECO:0000256" key="1">
    <source>
        <dbReference type="SAM" id="MobiDB-lite"/>
    </source>
</evidence>
<sequence>DRKLAYPSHGSKRLKIFKWVKSDRKIKFDDDEGEEESLRNMVSEDISTPTASIIQPLTAASTPQPSEPEPDSTPKPIHTYQNHQQTTQNLRPPSLIATAVKHATLMRESSSAMSTPPADIFVVNTDNNTPQHETGGVSGLDTPDHEIEETEDEELEAEEVGGLSDTGNIRRSSQELMRFNLNDSTSQQVTAQLKREDEQELEIYNQQSQNQRNPNNQHYTLHHQPLHHHHNNHNNYLHQPTSYVEMPNNHEYSATAVPTNNNFSEQPVVEYTNEFDDGQEISYDDIQQAAAYRQQIGEILAQEESDDGEIEEAEYNDLQEL</sequence>
<proteinExistence type="predicted"/>
<reference evidence="2" key="1">
    <citation type="submission" date="2021-06" db="EMBL/GenBank/DDBJ databases">
        <authorList>
            <person name="Kallberg Y."/>
            <person name="Tangrot J."/>
            <person name="Rosling A."/>
        </authorList>
    </citation>
    <scope>NUCLEOTIDE SEQUENCE</scope>
    <source>
        <strain evidence="2">FL130A</strain>
    </source>
</reference>
<dbReference type="EMBL" id="CAJVPS010015674">
    <property type="protein sequence ID" value="CAG8687164.1"/>
    <property type="molecule type" value="Genomic_DNA"/>
</dbReference>
<dbReference type="OrthoDB" id="2595509at2759"/>
<accession>A0A9N9EP64</accession>
<feature type="compositionally biased region" description="Polar residues" evidence="1">
    <location>
        <begin position="45"/>
        <end position="64"/>
    </location>
</feature>
<name>A0A9N9EP64_9GLOM</name>
<keyword evidence="3" id="KW-1185">Reference proteome</keyword>
<comment type="caution">
    <text evidence="2">The sequence shown here is derived from an EMBL/GenBank/DDBJ whole genome shotgun (WGS) entry which is preliminary data.</text>
</comment>